<keyword evidence="2" id="KW-1185">Reference proteome</keyword>
<proteinExistence type="predicted"/>
<dbReference type="VEuPathDB" id="FungiDB:Lema_uP125960.1"/>
<protein>
    <submittedName>
        <fullName evidence="1">Uncharacterized protein</fullName>
    </submittedName>
</protein>
<organism evidence="1 2">
    <name type="scientific">Leptosphaeria maculans (strain JN3 / isolate v23.1.3 / race Av1-4-5-6-7-8)</name>
    <name type="common">Blackleg fungus</name>
    <name type="synonym">Phoma lingam</name>
    <dbReference type="NCBI Taxonomy" id="985895"/>
    <lineage>
        <taxon>Eukaryota</taxon>
        <taxon>Fungi</taxon>
        <taxon>Dikarya</taxon>
        <taxon>Ascomycota</taxon>
        <taxon>Pezizomycotina</taxon>
        <taxon>Dothideomycetes</taxon>
        <taxon>Pleosporomycetidae</taxon>
        <taxon>Pleosporales</taxon>
        <taxon>Pleosporineae</taxon>
        <taxon>Leptosphaeriaceae</taxon>
        <taxon>Plenodomus</taxon>
        <taxon>Plenodomus lingam/Leptosphaeria maculans species complex</taxon>
    </lineage>
</organism>
<name>M1ZJK1_LEPMJ</name>
<evidence type="ECO:0000313" key="2">
    <source>
        <dbReference type="Proteomes" id="UP000002668"/>
    </source>
</evidence>
<dbReference type="InParanoid" id="M1ZJK1"/>
<dbReference type="AlphaFoldDB" id="M1ZJK1"/>
<dbReference type="EMBL" id="FP929136">
    <property type="protein sequence ID" value="CCT61190.1"/>
    <property type="molecule type" value="Genomic_DNA"/>
</dbReference>
<accession>M1ZJK1</accession>
<evidence type="ECO:0000313" key="1">
    <source>
        <dbReference type="EMBL" id="CCT61190.1"/>
    </source>
</evidence>
<reference evidence="1 2" key="1">
    <citation type="journal article" date="2011" name="Nat. Commun.">
        <title>Effector diversification within compartments of the Leptosphaeria maculans genome affected by Repeat-Induced Point mutations.</title>
        <authorList>
            <person name="Rouxel T."/>
            <person name="Grandaubert J."/>
            <person name="Hane J.K."/>
            <person name="Hoede C."/>
            <person name="van de Wouw A.P."/>
            <person name="Couloux A."/>
            <person name="Dominguez V."/>
            <person name="Anthouard V."/>
            <person name="Bally P."/>
            <person name="Bourras S."/>
            <person name="Cozijnsen A.J."/>
            <person name="Ciuffetti L.M."/>
            <person name="Degrave A."/>
            <person name="Dilmaghani A."/>
            <person name="Duret L."/>
            <person name="Fudal I."/>
            <person name="Goodwin S.B."/>
            <person name="Gout L."/>
            <person name="Glaser N."/>
            <person name="Linglin J."/>
            <person name="Kema G.H.J."/>
            <person name="Lapalu N."/>
            <person name="Lawrence C.B."/>
            <person name="May K."/>
            <person name="Meyer M."/>
            <person name="Ollivier B."/>
            <person name="Poulain J."/>
            <person name="Schoch C.L."/>
            <person name="Simon A."/>
            <person name="Spatafora J.W."/>
            <person name="Stachowiak A."/>
            <person name="Turgeon B.G."/>
            <person name="Tyler B.M."/>
            <person name="Vincent D."/>
            <person name="Weissenbach J."/>
            <person name="Amselem J."/>
            <person name="Quesneville H."/>
            <person name="Oliver R.P."/>
            <person name="Wincker P."/>
            <person name="Balesdent M.-H."/>
            <person name="Howlett B.J."/>
        </authorList>
    </citation>
    <scope>NUCLEOTIDE SEQUENCE [LARGE SCALE GENOMIC DNA]</scope>
    <source>
        <strain evidence="2">JN3 / isolate v23.1.3 / race Av1-4-5-6-7-8</strain>
    </source>
</reference>
<sequence>MSLILLPGDCPFLIGYTTCCHGPVTSQAIGEHPGSSRSDAKYSQLIRPSHWDAFLGRCRLDNRIVELNSLREEPAART</sequence>
<gene>
    <name evidence="1" type="ORF">Lema_uP125960.1</name>
</gene>
<dbReference type="Proteomes" id="UP000002668">
    <property type="component" value="Genome"/>
</dbReference>